<dbReference type="GO" id="GO:0005829">
    <property type="term" value="C:cytosol"/>
    <property type="evidence" value="ECO:0007669"/>
    <property type="project" value="TreeGrafter"/>
</dbReference>
<feature type="domain" description="D-isomer specific 2-hydroxyacid dehydrogenase catalytic" evidence="5">
    <location>
        <begin position="52"/>
        <end position="322"/>
    </location>
</feature>
<dbReference type="PANTHER" id="PTHR10996">
    <property type="entry name" value="2-HYDROXYACID DEHYDROGENASE-RELATED"/>
    <property type="match status" value="1"/>
</dbReference>
<dbReference type="SUPFAM" id="SSF52283">
    <property type="entry name" value="Formate/glycerate dehydrogenase catalytic domain-like"/>
    <property type="match status" value="1"/>
</dbReference>
<dbReference type="FunFam" id="3.40.50.720:FF:000213">
    <property type="entry name" value="Putative 2-hydroxyacid dehydrogenase"/>
    <property type="match status" value="1"/>
</dbReference>
<evidence type="ECO:0000256" key="3">
    <source>
        <dbReference type="ARBA" id="ARBA00023027"/>
    </source>
</evidence>
<dbReference type="InterPro" id="IPR006140">
    <property type="entry name" value="D-isomer_DH_NAD-bd"/>
</dbReference>
<evidence type="ECO:0000256" key="1">
    <source>
        <dbReference type="ARBA" id="ARBA00022857"/>
    </source>
</evidence>
<keyword evidence="1" id="KW-0521">NADP</keyword>
<comment type="similarity">
    <text evidence="4">Belongs to the D-isomer specific 2-hydroxyacid dehydrogenase family.</text>
</comment>
<sequence length="323" mass="34578">MSRDGDTEMSKPQILQVGPYPEWDEAPLNAVFSVHRYFEAADKPGFLAAVGPQVRAIATRGELGASRAMIEACPALELISVYGVGFDAVDLAACRERGIGVTNTPDVLTSDVADLGVAMMLCLSRGMIGAESWVKDGSWMAKGLYPLKRRVWGRRAGVLGLGRIGYEVAKRLQGFDMQIAYSDMAPKDFAADWEFIADPVALATRSDFLFVTLAASAATRHIVGRDVIAALGGEGMLINISRASNIDEEALLDALESGALGSAALDVFEGEPALNPRFLPLDNVLLQPHHASGTIETRKAMGQLVRDNLVAHFAGQPLLTPVL</sequence>
<evidence type="ECO:0000313" key="7">
    <source>
        <dbReference type="EMBL" id="PKA44904.1"/>
    </source>
</evidence>
<comment type="caution">
    <text evidence="7">The sequence shown here is derived from an EMBL/GenBank/DDBJ whole genome shotgun (WGS) entry which is preliminary data.</text>
</comment>
<dbReference type="STRING" id="1041146.GCA_000427985_04746"/>
<dbReference type="EMBL" id="PIQN01000003">
    <property type="protein sequence ID" value="PKA44904.1"/>
    <property type="molecule type" value="Genomic_DNA"/>
</dbReference>
<evidence type="ECO:0000256" key="2">
    <source>
        <dbReference type="ARBA" id="ARBA00023002"/>
    </source>
</evidence>
<dbReference type="Pfam" id="PF02826">
    <property type="entry name" value="2-Hacid_dh_C"/>
    <property type="match status" value="1"/>
</dbReference>
<dbReference type="GO" id="GO:0030267">
    <property type="term" value="F:glyoxylate reductase (NADPH) activity"/>
    <property type="evidence" value="ECO:0007669"/>
    <property type="project" value="TreeGrafter"/>
</dbReference>
<dbReference type="AlphaFoldDB" id="A0A2N0DFM9"/>
<dbReference type="PANTHER" id="PTHR10996:SF178">
    <property type="entry name" value="2-HYDROXYACID DEHYDROGENASE YGL185C-RELATED"/>
    <property type="match status" value="1"/>
</dbReference>
<evidence type="ECO:0000259" key="6">
    <source>
        <dbReference type="Pfam" id="PF02826"/>
    </source>
</evidence>
<dbReference type="SUPFAM" id="SSF51735">
    <property type="entry name" value="NAD(P)-binding Rossmann-fold domains"/>
    <property type="match status" value="1"/>
</dbReference>
<evidence type="ECO:0000259" key="5">
    <source>
        <dbReference type="Pfam" id="PF00389"/>
    </source>
</evidence>
<proteinExistence type="inferred from homology"/>
<keyword evidence="2 4" id="KW-0560">Oxidoreductase</keyword>
<dbReference type="Gene3D" id="3.40.50.720">
    <property type="entry name" value="NAD(P)-binding Rossmann-like Domain"/>
    <property type="match status" value="2"/>
</dbReference>
<dbReference type="CDD" id="cd12156">
    <property type="entry name" value="HPPR"/>
    <property type="match status" value="1"/>
</dbReference>
<evidence type="ECO:0000313" key="8">
    <source>
        <dbReference type="Proteomes" id="UP000232164"/>
    </source>
</evidence>
<feature type="domain" description="D-isomer specific 2-hydroxyacid dehydrogenase NAD-binding" evidence="6">
    <location>
        <begin position="117"/>
        <end position="291"/>
    </location>
</feature>
<protein>
    <submittedName>
        <fullName evidence="7">Hydroxyacid dehydrogenase</fullName>
    </submittedName>
</protein>
<name>A0A2N0DFM9_RHISU</name>
<organism evidence="7 8">
    <name type="scientific">Rhizobium sullae</name>
    <name type="common">Rhizobium hedysari</name>
    <dbReference type="NCBI Taxonomy" id="50338"/>
    <lineage>
        <taxon>Bacteria</taxon>
        <taxon>Pseudomonadati</taxon>
        <taxon>Pseudomonadota</taxon>
        <taxon>Alphaproteobacteria</taxon>
        <taxon>Hyphomicrobiales</taxon>
        <taxon>Rhizobiaceae</taxon>
        <taxon>Rhizobium/Agrobacterium group</taxon>
        <taxon>Rhizobium</taxon>
    </lineage>
</organism>
<dbReference type="Pfam" id="PF00389">
    <property type="entry name" value="2-Hacid_dh"/>
    <property type="match status" value="1"/>
</dbReference>
<dbReference type="InterPro" id="IPR050223">
    <property type="entry name" value="D-isomer_2-hydroxyacid_DH"/>
</dbReference>
<dbReference type="GO" id="GO:0051287">
    <property type="term" value="F:NAD binding"/>
    <property type="evidence" value="ECO:0007669"/>
    <property type="project" value="InterPro"/>
</dbReference>
<dbReference type="InterPro" id="IPR036291">
    <property type="entry name" value="NAD(P)-bd_dom_sf"/>
</dbReference>
<gene>
    <name evidence="7" type="ORF">CWR43_03520</name>
</gene>
<dbReference type="GO" id="GO:0016618">
    <property type="term" value="F:hydroxypyruvate reductase [NAD(P)H] activity"/>
    <property type="evidence" value="ECO:0007669"/>
    <property type="project" value="TreeGrafter"/>
</dbReference>
<keyword evidence="3" id="KW-0520">NAD</keyword>
<evidence type="ECO:0000256" key="4">
    <source>
        <dbReference type="RuleBase" id="RU003719"/>
    </source>
</evidence>
<dbReference type="Proteomes" id="UP000232164">
    <property type="component" value="Unassembled WGS sequence"/>
</dbReference>
<dbReference type="InterPro" id="IPR006139">
    <property type="entry name" value="D-isomer_2_OHA_DH_cat_dom"/>
</dbReference>
<accession>A0A2N0DFM9</accession>
<reference evidence="7 8" key="2">
    <citation type="submission" date="2017-12" db="EMBL/GenBank/DDBJ databases">
        <title>Genome sequence of Rhizobium sullae HCNT1 isolated from Sulla coronaria nodules and featuring peculiar denitrification phenotypes.</title>
        <authorList>
            <person name="De Diego-Diaz B."/>
            <person name="Treu L."/>
            <person name="Campanaro S."/>
            <person name="Da Silva Duarte V."/>
            <person name="Basaglia M."/>
            <person name="Favaro L."/>
            <person name="Casella S."/>
            <person name="Squartini A."/>
        </authorList>
    </citation>
    <scope>NUCLEOTIDE SEQUENCE [LARGE SCALE GENOMIC DNA]</scope>
    <source>
        <strain evidence="7 8">HCNT1</strain>
    </source>
</reference>
<reference evidence="7 8" key="1">
    <citation type="submission" date="2017-11" db="EMBL/GenBank/DDBJ databases">
        <authorList>
            <person name="Han C.G."/>
        </authorList>
    </citation>
    <scope>NUCLEOTIDE SEQUENCE [LARGE SCALE GENOMIC DNA]</scope>
    <source>
        <strain evidence="7 8">HCNT1</strain>
    </source>
</reference>